<dbReference type="OrthoDB" id="6213650at2"/>
<feature type="chain" id="PRO_5004478831" evidence="1">
    <location>
        <begin position="22"/>
        <end position="245"/>
    </location>
</feature>
<evidence type="ECO:0000313" key="3">
    <source>
        <dbReference type="Proteomes" id="UP000014461"/>
    </source>
</evidence>
<dbReference type="RefSeq" id="WP_016402319.1">
    <property type="nucleotide sequence ID" value="NZ_BARX01000017.1"/>
</dbReference>
<dbReference type="STRING" id="1331007.AALB_2632"/>
<feature type="signal peptide" evidence="1">
    <location>
        <begin position="1"/>
        <end position="21"/>
    </location>
</feature>
<dbReference type="EMBL" id="BARX01000017">
    <property type="protein sequence ID" value="GAD02552.1"/>
    <property type="molecule type" value="Genomic_DNA"/>
</dbReference>
<organism evidence="2 3">
    <name type="scientific">Agarivorans albus MKT 106</name>
    <dbReference type="NCBI Taxonomy" id="1331007"/>
    <lineage>
        <taxon>Bacteria</taxon>
        <taxon>Pseudomonadati</taxon>
        <taxon>Pseudomonadota</taxon>
        <taxon>Gammaproteobacteria</taxon>
        <taxon>Alteromonadales</taxon>
        <taxon>Alteromonadaceae</taxon>
        <taxon>Agarivorans</taxon>
    </lineage>
</organism>
<evidence type="ECO:0000256" key="1">
    <source>
        <dbReference type="SAM" id="SignalP"/>
    </source>
</evidence>
<proteinExistence type="predicted"/>
<gene>
    <name evidence="2" type="ORF">AALB_2632</name>
</gene>
<protein>
    <submittedName>
        <fullName evidence="2">Uncharacterized protein</fullName>
    </submittedName>
</protein>
<evidence type="ECO:0000313" key="2">
    <source>
        <dbReference type="EMBL" id="GAD02552.1"/>
    </source>
</evidence>
<keyword evidence="1" id="KW-0732">Signal</keyword>
<comment type="caution">
    <text evidence="2">The sequence shown here is derived from an EMBL/GenBank/DDBJ whole genome shotgun (WGS) entry which is preliminary data.</text>
</comment>
<accession>R9PMD9</accession>
<keyword evidence="3" id="KW-1185">Reference proteome</keyword>
<sequence length="245" mass="24943">MAKSSTAIAALITLASFNLSADTLTLNNGSILEGTLLQRNSQELQFEVAGNTMTFNTADVKDLQLSFANTHTDIKTDTSSAETTQAVSSIPAGTPLMISLDSAISTREHASGHRFSASLESDLAINGQLIAKAGSPVYGKVLQSEQAGRLAGKSSLTIALTDITVNGQRVAIQTNAFNGLGDAQGKNTVKKAAGGAAIGGLINGSDGAKDGAKVGAGLAIITRGGAVQIPANTLLEFQTSAQVNI</sequence>
<dbReference type="Proteomes" id="UP000014461">
    <property type="component" value="Unassembled WGS sequence"/>
</dbReference>
<dbReference type="AlphaFoldDB" id="R9PMD9"/>
<reference evidence="2" key="1">
    <citation type="journal article" date="2013" name="Genome Announc.">
        <title>Draft Genome Sequence of Agarivorans albus Strain MKT 106T, an Agarolytic Marine Bacterium.</title>
        <authorList>
            <person name="Yasuike M."/>
            <person name="Nakamura Y."/>
            <person name="Kai W."/>
            <person name="Fujiwara A."/>
            <person name="Fukui Y."/>
            <person name="Satomi M."/>
            <person name="Sano M."/>
        </authorList>
    </citation>
    <scope>NUCLEOTIDE SEQUENCE [LARGE SCALE GENOMIC DNA]</scope>
</reference>
<name>R9PMD9_AGAAL</name>